<evidence type="ECO:0000313" key="2">
    <source>
        <dbReference type="Proteomes" id="UP000245202"/>
    </source>
</evidence>
<sequence length="568" mass="64081">MGKLAIRQLRAHPVLNFASEELQAISEVYAGATAVCAKQWIIGTWSDCERHLLAAPLDPVAAKPAWPWQKESEGGQERAGDEYPEDAYVILCREDVVILAGRCERAALYAVYAYCKEEFRIEWVYPGEAAVRVSRQADGPEREQTRAHDADRPAVQVPSMRRRGFVYENLRDEPYLLAVIDWLAKNRINELFMTFMLWDELGSALAPELAKRGIALTLGGHSMKFFMPELMEKNQLDYSDLSWQDGVIAGIVQYCGKVPSSLTRISLWPEDAAIADNEAEKKRFLSGYIRFTERIKEAMSAAGIEIAVEHIAYNAGLSWDMLELLDGVEASERNDVLFAYWGRDYSRPWSFSDSRAEDARAARALERWAAKAADKNRNICVFEYYSDHFMLSSLFPALPERIYDDLELFKQLGIDSVTNLVVPCSHAGTEYSWKWAQGYNSYLFARCAWGDSAKAALADYWQYAPASERAFLRAAVDRVGSKLARLTRYNFPLFPARVVDGKKLTAPVAEAGDIRAELKQLEADVQTTLAHLLRGEGAGLEPFRTYFNHLGETIGELSRDWAENEVLG</sequence>
<comment type="caution">
    <text evidence="1">The sequence shown here is derived from an EMBL/GenBank/DDBJ whole genome shotgun (WGS) entry which is preliminary data.</text>
</comment>
<dbReference type="AlphaFoldDB" id="A0A2R5F2G1"/>
<name>A0A2R5F2G1_9BACL</name>
<organism evidence="1 2">
    <name type="scientific">Paenibacillus agaridevorans</name>
    <dbReference type="NCBI Taxonomy" id="171404"/>
    <lineage>
        <taxon>Bacteria</taxon>
        <taxon>Bacillati</taxon>
        <taxon>Bacillota</taxon>
        <taxon>Bacilli</taxon>
        <taxon>Bacillales</taxon>
        <taxon>Paenibacillaceae</taxon>
        <taxon>Paenibacillus</taxon>
    </lineage>
</organism>
<proteinExistence type="predicted"/>
<accession>A0A2R5F2G1</accession>
<dbReference type="RefSeq" id="WP_108995997.1">
    <property type="nucleotide sequence ID" value="NZ_BDQX01000430.1"/>
</dbReference>
<dbReference type="EMBL" id="BDQX01000430">
    <property type="protein sequence ID" value="GBG11768.1"/>
    <property type="molecule type" value="Genomic_DNA"/>
</dbReference>
<gene>
    <name evidence="1" type="ORF">PAT3040_06615</name>
</gene>
<keyword evidence="2" id="KW-1185">Reference proteome</keyword>
<evidence type="ECO:0000313" key="1">
    <source>
        <dbReference type="EMBL" id="GBG11768.1"/>
    </source>
</evidence>
<protein>
    <submittedName>
        <fullName evidence="1">Uncharacterized protein</fullName>
    </submittedName>
</protein>
<reference evidence="1 2" key="1">
    <citation type="submission" date="2017-08" db="EMBL/GenBank/DDBJ databases">
        <title>Substantial Increase in Enzyme Production by Combined Drug-Resistance Mutations in Paenibacillus agaridevorans.</title>
        <authorList>
            <person name="Tanaka Y."/>
            <person name="Funane K."/>
            <person name="Hosaka T."/>
            <person name="Shiwa Y."/>
            <person name="Fujita N."/>
            <person name="Miyazaki T."/>
            <person name="Yoshikawa H."/>
            <person name="Murakami K."/>
            <person name="Kasahara K."/>
            <person name="Inaoka T."/>
            <person name="Hiraga Y."/>
            <person name="Ochi K."/>
        </authorList>
    </citation>
    <scope>NUCLEOTIDE SEQUENCE [LARGE SCALE GENOMIC DNA]</scope>
    <source>
        <strain evidence="1 2">T-3040</strain>
    </source>
</reference>
<dbReference type="Proteomes" id="UP000245202">
    <property type="component" value="Unassembled WGS sequence"/>
</dbReference>